<dbReference type="SUPFAM" id="SSF56300">
    <property type="entry name" value="Metallo-dependent phosphatases"/>
    <property type="match status" value="1"/>
</dbReference>
<accession>A0A5Q4BD08</accession>
<name>A0A5Q4BD08_9PEZI</name>
<feature type="transmembrane region" description="Helical" evidence="2">
    <location>
        <begin position="20"/>
        <end position="41"/>
    </location>
</feature>
<evidence type="ECO:0000256" key="1">
    <source>
        <dbReference type="SAM" id="MobiDB-lite"/>
    </source>
</evidence>
<evidence type="ECO:0000259" key="3">
    <source>
        <dbReference type="Pfam" id="PF00149"/>
    </source>
</evidence>
<dbReference type="InterPro" id="IPR004843">
    <property type="entry name" value="Calcineurin-like_PHP"/>
</dbReference>
<dbReference type="GO" id="GO:0016788">
    <property type="term" value="F:hydrolase activity, acting on ester bonds"/>
    <property type="evidence" value="ECO:0007669"/>
    <property type="project" value="TreeGrafter"/>
</dbReference>
<organism evidence="4 5">
    <name type="scientific">Colletotrichum shisoi</name>
    <dbReference type="NCBI Taxonomy" id="2078593"/>
    <lineage>
        <taxon>Eukaryota</taxon>
        <taxon>Fungi</taxon>
        <taxon>Dikarya</taxon>
        <taxon>Ascomycota</taxon>
        <taxon>Pezizomycotina</taxon>
        <taxon>Sordariomycetes</taxon>
        <taxon>Hypocreomycetidae</taxon>
        <taxon>Glomerellales</taxon>
        <taxon>Glomerellaceae</taxon>
        <taxon>Colletotrichum</taxon>
        <taxon>Colletotrichum destructivum species complex</taxon>
    </lineage>
</organism>
<feature type="compositionally biased region" description="Low complexity" evidence="1">
    <location>
        <begin position="1171"/>
        <end position="1182"/>
    </location>
</feature>
<dbReference type="PANTHER" id="PTHR32440">
    <property type="entry name" value="PHOSPHATASE DCR2-RELATED-RELATED"/>
    <property type="match status" value="1"/>
</dbReference>
<keyword evidence="5" id="KW-1185">Reference proteome</keyword>
<dbReference type="GO" id="GO:0005737">
    <property type="term" value="C:cytoplasm"/>
    <property type="evidence" value="ECO:0007669"/>
    <property type="project" value="TreeGrafter"/>
</dbReference>
<evidence type="ECO:0000256" key="2">
    <source>
        <dbReference type="SAM" id="Phobius"/>
    </source>
</evidence>
<feature type="domain" description="Calcineurin-like phosphoesterase" evidence="3">
    <location>
        <begin position="71"/>
        <end position="327"/>
    </location>
</feature>
<keyword evidence="2" id="KW-0812">Transmembrane</keyword>
<reference evidence="4 5" key="1">
    <citation type="journal article" date="2019" name="Sci. Rep.">
        <title>Colletotrichum shisoi sp. nov., an anthracnose pathogen of Perilla frutescens in Japan: molecular phylogenetic, morphological and genomic evidence.</title>
        <authorList>
            <person name="Gan P."/>
            <person name="Tsushima A."/>
            <person name="Hiroyama R."/>
            <person name="Narusaka M."/>
            <person name="Takano Y."/>
            <person name="Narusaka Y."/>
            <person name="Kawaradani M."/>
            <person name="Damm U."/>
            <person name="Shirasu K."/>
        </authorList>
    </citation>
    <scope>NUCLEOTIDE SEQUENCE [LARGE SCALE GENOMIC DNA]</scope>
    <source>
        <strain evidence="4 5">PG-2018a</strain>
    </source>
</reference>
<gene>
    <name evidence="4" type="primary">PAP16-2</name>
    <name evidence="4" type="ORF">CSHISOI_10594</name>
</gene>
<feature type="region of interest" description="Disordered" evidence="1">
    <location>
        <begin position="405"/>
        <end position="431"/>
    </location>
</feature>
<protein>
    <submittedName>
        <fullName evidence="4">Putative inactive purple acid phosphatase 16</fullName>
    </submittedName>
</protein>
<feature type="non-terminal residue" evidence="4">
    <location>
        <position position="1182"/>
    </location>
</feature>
<dbReference type="Pfam" id="PF00149">
    <property type="entry name" value="Metallophos"/>
    <property type="match status" value="1"/>
</dbReference>
<keyword evidence="2" id="KW-1133">Transmembrane helix</keyword>
<proteinExistence type="predicted"/>
<dbReference type="Gene3D" id="3.60.21.10">
    <property type="match status" value="1"/>
</dbReference>
<dbReference type="EMBL" id="PUHP01002004">
    <property type="protein sequence ID" value="TQN64833.1"/>
    <property type="molecule type" value="Genomic_DNA"/>
</dbReference>
<dbReference type="Proteomes" id="UP000326340">
    <property type="component" value="Unassembled WGS sequence"/>
</dbReference>
<keyword evidence="2" id="KW-0472">Membrane</keyword>
<dbReference type="OrthoDB" id="5381672at2759"/>
<evidence type="ECO:0000313" key="4">
    <source>
        <dbReference type="EMBL" id="TQN64833.1"/>
    </source>
</evidence>
<dbReference type="CDD" id="cd07383">
    <property type="entry name" value="MPP_Dcr2"/>
    <property type="match status" value="1"/>
</dbReference>
<comment type="caution">
    <text evidence="4">The sequence shown here is derived from an EMBL/GenBank/DDBJ whole genome shotgun (WGS) entry which is preliminary data.</text>
</comment>
<dbReference type="AlphaFoldDB" id="A0A5Q4BD08"/>
<feature type="region of interest" description="Disordered" evidence="1">
    <location>
        <begin position="1129"/>
        <end position="1182"/>
    </location>
</feature>
<feature type="transmembrane region" description="Helical" evidence="2">
    <location>
        <begin position="448"/>
        <end position="471"/>
    </location>
</feature>
<evidence type="ECO:0000313" key="5">
    <source>
        <dbReference type="Proteomes" id="UP000326340"/>
    </source>
</evidence>
<sequence>MPASKQALQPRRPQSSLRLLERICQLVFVFSISFAAMYIMITKISPGKWPLTEPSVSKPRLRVSSQRDYIIAVFSDLHFGEQEFGWGIDQDVNSTRVMRSVLKTEQPDLVVLNGDLITGEDTHKENSTGYVDRIVQPLVETGQRWASVYGNHDSKHTLDRAQLFRAEKGYDLCYTTSMGGGKLPGITNYYVPVFEGDSKDPMLLLWFFDSRGGTSYQTDSDNMDDIPNWVAPETAAWFTETYDELKATHGRVIPSVAFVHIPPHVFLEAQQAQLDPARFPGLNADSPLAVQGGQGGQGGQGEEDAPFVEALLEAEGLHSVYVGHDHGDSWCSTWPGHEAGLGADAPFLCFAKHTGYGGYGTWNRGARVVRLSFAQGDDPEMSVETWVRMEDEQVVTRVSLNETYGLDKYPSNDGENPTSIGRRPPPRYTASKPVNMSRQPLRYARRPVYIVAAYLLLLVVPWLCVCVVNRRTTADPCGIIMQSDLDNYRRWLGVASFLGTVAAVVALPCVAALLAYGAVVFSQRRSKQQSLTVRQLLAISDLKWTAFVSSGESSSYLLLATGLLLLAAVQPALQALLMPATGRLVYPCDSSRHLSKWDRTCDGAGHRAERIGRDAEPMLLREPDAPPIVSAVRSRLVNVTSADIQENLWRDGDTHRSFTTGEYQRYNDSFWVSAVPAGATTGPLRQHSIRLSSSADCKAAGRDEFPARCDGYATSIEGFGVVLRTCIPGGSHANTASGVPPRRRQDVEEVLFIDAQISAEAAASKDFLPEPAENVTIRCVARTTRAFFEIANAHPGSRPSEMLDEWPTDEEMTTHFHDYDWLGNLITKGSQDDWDRDRFAGWSSPQGPLRTTAEALFGDGSYAHTVVGFLNQTFPDRRFPAGASSDGAVLEATRKVCALEGPLSAWQLPYNSENDAYDSWFASVYQGCALEDLPKTLFRMAQGLQYEKVARSTLGVGMYLSNAAVLQDAASNAAARTIYNLTGAEFVAPRYSPGATVAVSLLVGAQAVALVLLVCYIYSLPTWTDTLDAFAMMRLGAHLRDSVEFPPLGRVDREELAMLGETDGLLGVASGCAADGSEGDLELAALAAPDATPRDEAAAHQYAMVGPLSPASSSTVSSSGDVLAAPTHARQPATIPGMEASELSDYLQGGPPASPTVSSARSPSPPPPYIPARSPNRGRPVG</sequence>
<dbReference type="PANTHER" id="PTHR32440:SF11">
    <property type="entry name" value="METALLOPHOSPHOESTERASE DOMAIN-CONTAINING PROTEIN"/>
    <property type="match status" value="1"/>
</dbReference>
<feature type="transmembrane region" description="Helical" evidence="2">
    <location>
        <begin position="491"/>
        <end position="521"/>
    </location>
</feature>
<dbReference type="InterPro" id="IPR029052">
    <property type="entry name" value="Metallo-depent_PP-like"/>
</dbReference>